<dbReference type="GO" id="GO:0032259">
    <property type="term" value="P:methylation"/>
    <property type="evidence" value="ECO:0007669"/>
    <property type="project" value="UniProtKB-KW"/>
</dbReference>
<dbReference type="GO" id="GO:0004851">
    <property type="term" value="F:uroporphyrin-III C-methyltransferase activity"/>
    <property type="evidence" value="ECO:0007669"/>
    <property type="project" value="UniProtKB-EC"/>
</dbReference>
<dbReference type="PROSITE" id="PS00840">
    <property type="entry name" value="SUMT_2"/>
    <property type="match status" value="1"/>
</dbReference>
<dbReference type="InterPro" id="IPR035996">
    <property type="entry name" value="4pyrrol_Methylase_sf"/>
</dbReference>
<evidence type="ECO:0000313" key="8">
    <source>
        <dbReference type="EMBL" id="MBP1905796.1"/>
    </source>
</evidence>
<dbReference type="Gene3D" id="3.40.1010.10">
    <property type="entry name" value="Cobalt-precorrin-4 Transmethylase, Domain 1"/>
    <property type="match status" value="1"/>
</dbReference>
<dbReference type="CDD" id="cd11642">
    <property type="entry name" value="SUMT"/>
    <property type="match status" value="1"/>
</dbReference>
<keyword evidence="2 6" id="KW-0489">Methyltransferase</keyword>
<evidence type="ECO:0000256" key="6">
    <source>
        <dbReference type="RuleBase" id="RU003960"/>
    </source>
</evidence>
<dbReference type="InterPro" id="IPR003043">
    <property type="entry name" value="Uropor_MeTrfase_CS"/>
</dbReference>
<accession>A0ABS4FT89</accession>
<dbReference type="EMBL" id="JAGGKG010000010">
    <property type="protein sequence ID" value="MBP1905796.1"/>
    <property type="molecule type" value="Genomic_DNA"/>
</dbReference>
<evidence type="ECO:0000256" key="2">
    <source>
        <dbReference type="ARBA" id="ARBA00022603"/>
    </source>
</evidence>
<dbReference type="GO" id="GO:0004852">
    <property type="term" value="F:uroporphyrinogen-III synthase activity"/>
    <property type="evidence" value="ECO:0007669"/>
    <property type="project" value="UniProtKB-EC"/>
</dbReference>
<comment type="similarity">
    <text evidence="6">Belongs to the precorrin methyltransferase family.</text>
</comment>
<reference evidence="8 9" key="1">
    <citation type="submission" date="2021-03" db="EMBL/GenBank/DDBJ databases">
        <title>Genomic Encyclopedia of Type Strains, Phase IV (KMG-IV): sequencing the most valuable type-strain genomes for metagenomic binning, comparative biology and taxonomic classification.</title>
        <authorList>
            <person name="Goeker M."/>
        </authorList>
    </citation>
    <scope>NUCLEOTIDE SEQUENCE [LARGE SCALE GENOMIC DNA]</scope>
    <source>
        <strain evidence="8 9">DSM 14349</strain>
    </source>
</reference>
<keyword evidence="8" id="KW-0456">Lyase</keyword>
<name>A0ABS4FT89_9BACL</name>
<dbReference type="Gene3D" id="3.30.950.10">
    <property type="entry name" value="Methyltransferase, Cobalt-precorrin-4 Transmethylase, Domain 2"/>
    <property type="match status" value="1"/>
</dbReference>
<dbReference type="Proteomes" id="UP001519272">
    <property type="component" value="Unassembled WGS sequence"/>
</dbReference>
<dbReference type="InterPro" id="IPR014777">
    <property type="entry name" value="4pyrrole_Mease_sub1"/>
</dbReference>
<dbReference type="SUPFAM" id="SSF53790">
    <property type="entry name" value="Tetrapyrrole methylase"/>
    <property type="match status" value="1"/>
</dbReference>
<comment type="caution">
    <text evidence="8">The sequence shown here is derived from an EMBL/GenBank/DDBJ whole genome shotgun (WGS) entry which is preliminary data.</text>
</comment>
<keyword evidence="5" id="KW-0627">Porphyrin biosynthesis</keyword>
<dbReference type="Pfam" id="PF00590">
    <property type="entry name" value="TP_methylase"/>
    <property type="match status" value="1"/>
</dbReference>
<gene>
    <name evidence="8" type="ORF">J2Z32_002444</name>
</gene>
<evidence type="ECO:0000256" key="1">
    <source>
        <dbReference type="ARBA" id="ARBA00012162"/>
    </source>
</evidence>
<dbReference type="PANTHER" id="PTHR45790:SF3">
    <property type="entry name" value="S-ADENOSYL-L-METHIONINE-DEPENDENT UROPORPHYRINOGEN III METHYLTRANSFERASE, CHLOROPLASTIC"/>
    <property type="match status" value="1"/>
</dbReference>
<evidence type="ECO:0000313" key="9">
    <source>
        <dbReference type="Proteomes" id="UP001519272"/>
    </source>
</evidence>
<evidence type="ECO:0000256" key="5">
    <source>
        <dbReference type="ARBA" id="ARBA00023244"/>
    </source>
</evidence>
<proteinExistence type="inferred from homology"/>
<evidence type="ECO:0000259" key="7">
    <source>
        <dbReference type="Pfam" id="PF00590"/>
    </source>
</evidence>
<dbReference type="InterPro" id="IPR014776">
    <property type="entry name" value="4pyrrole_Mease_sub2"/>
</dbReference>
<dbReference type="EC" id="2.1.1.107" evidence="1"/>
<sequence length="361" mass="40651">MKRTGKVYLVGAGSGDPELLTLKGKRLLEQADVIIYDRLVNPILLHLASPHAEFLYCGKVPYAHAMKQADINRKIIQHAKEGKIVVRLKGGDPSIFGRVGEEIEQLERNQLSYELVPGITAASAASSYAGFSLTHRDFSGRVTLATAHKQLNEMDGSHFAPLVQGGTLCFYMGVENLTLICDKLQSYGVSWTMPIALIEWGTLGRQKVLTGTLETIVEQNKHSKIQNPAMIVVGEVVQQRKKSSWFEELPLFGERLLIISSTKLEWHELIDYTSQGADVWNLQVGINRDPRFDEVAHRYLTEQSFTSVIYKGDTKDINATNEMLKKAYQSWMHEHPLPIEYQCLTPFRNKQQIELCHVVTG</sequence>
<dbReference type="RefSeq" id="WP_210089412.1">
    <property type="nucleotide sequence ID" value="NZ_JAGGKG010000010.1"/>
</dbReference>
<evidence type="ECO:0000256" key="4">
    <source>
        <dbReference type="ARBA" id="ARBA00022691"/>
    </source>
</evidence>
<organism evidence="8 9">
    <name type="scientific">Paenibacillus turicensis</name>
    <dbReference type="NCBI Taxonomy" id="160487"/>
    <lineage>
        <taxon>Bacteria</taxon>
        <taxon>Bacillati</taxon>
        <taxon>Bacillota</taxon>
        <taxon>Bacilli</taxon>
        <taxon>Bacillales</taxon>
        <taxon>Paenibacillaceae</taxon>
        <taxon>Paenibacillus</taxon>
    </lineage>
</organism>
<feature type="domain" description="Tetrapyrrole methylase" evidence="7">
    <location>
        <begin position="6"/>
        <end position="216"/>
    </location>
</feature>
<keyword evidence="4" id="KW-0949">S-adenosyl-L-methionine</keyword>
<evidence type="ECO:0000256" key="3">
    <source>
        <dbReference type="ARBA" id="ARBA00022679"/>
    </source>
</evidence>
<dbReference type="InterPro" id="IPR006366">
    <property type="entry name" value="CobA/CysG_C"/>
</dbReference>
<keyword evidence="3 6" id="KW-0808">Transferase</keyword>
<dbReference type="InterPro" id="IPR050161">
    <property type="entry name" value="Siro_Cobalamin_biosynth"/>
</dbReference>
<protein>
    <recommendedName>
        <fullName evidence="1">uroporphyrinogen-III C-methyltransferase</fullName>
        <ecNumber evidence="1">2.1.1.107</ecNumber>
    </recommendedName>
</protein>
<keyword evidence="9" id="KW-1185">Reference proteome</keyword>
<dbReference type="PANTHER" id="PTHR45790">
    <property type="entry name" value="SIROHEME SYNTHASE-RELATED"/>
    <property type="match status" value="1"/>
</dbReference>
<dbReference type="NCBIfam" id="TIGR01469">
    <property type="entry name" value="cobA_cysG_Cterm"/>
    <property type="match status" value="1"/>
</dbReference>
<dbReference type="NCBIfam" id="NF004790">
    <property type="entry name" value="PRK06136.1"/>
    <property type="match status" value="1"/>
</dbReference>
<dbReference type="InterPro" id="IPR000878">
    <property type="entry name" value="4pyrrol_Mease"/>
</dbReference>